<organism evidence="3 4">
    <name type="scientific">Ferrimonas balearica (strain DSM 9799 / CCM 4581 / KCTC 23876 / PAT)</name>
    <dbReference type="NCBI Taxonomy" id="550540"/>
    <lineage>
        <taxon>Bacteria</taxon>
        <taxon>Pseudomonadati</taxon>
        <taxon>Pseudomonadota</taxon>
        <taxon>Gammaproteobacteria</taxon>
        <taxon>Alteromonadales</taxon>
        <taxon>Ferrimonadaceae</taxon>
        <taxon>Ferrimonas</taxon>
    </lineage>
</organism>
<evidence type="ECO:0000313" key="4">
    <source>
        <dbReference type="Proteomes" id="UP000006683"/>
    </source>
</evidence>
<sequence>MIAIPVGRERLAPHFTRCQQLAFVDASGAVSQLANPALEGGCAAKKAMLNLIKNQGATAVVVDQIGERLFGKLKAAGIEVLQAPRGSAPEAVVALWQEGALKAMAAEAVNPSRQHAKKGGCGGGCGSGGGCGCGGHDHKPAAKPLAPASPAASGFTITALKRD</sequence>
<keyword evidence="1" id="KW-0535">Nitrogen fixation</keyword>
<gene>
    <name evidence="3" type="ordered locus">Fbal_3117</name>
</gene>
<dbReference type="RefSeq" id="WP_013346622.1">
    <property type="nucleotide sequence ID" value="NC_014541.1"/>
</dbReference>
<dbReference type="SUPFAM" id="SSF53146">
    <property type="entry name" value="Nitrogenase accessory factor-like"/>
    <property type="match status" value="1"/>
</dbReference>
<dbReference type="GeneID" id="67183337"/>
<keyword evidence="4" id="KW-1185">Reference proteome</keyword>
<proteinExistence type="predicted"/>
<evidence type="ECO:0000259" key="2">
    <source>
        <dbReference type="Pfam" id="PF02579"/>
    </source>
</evidence>
<dbReference type="Pfam" id="PF02579">
    <property type="entry name" value="Nitro_FeMo-Co"/>
    <property type="match status" value="1"/>
</dbReference>
<dbReference type="AlphaFoldDB" id="E1SUK9"/>
<accession>E1SUK9</accession>
<dbReference type="KEGG" id="fbl:Fbal_3117"/>
<dbReference type="InterPro" id="IPR003731">
    <property type="entry name" value="Di-Nase_FeMo-co_biosynth"/>
</dbReference>
<dbReference type="EMBL" id="CP002209">
    <property type="protein sequence ID" value="ADN77316.1"/>
    <property type="molecule type" value="Genomic_DNA"/>
</dbReference>
<evidence type="ECO:0000256" key="1">
    <source>
        <dbReference type="ARBA" id="ARBA00023231"/>
    </source>
</evidence>
<protein>
    <submittedName>
        <fullName evidence="3">Dinitrogenase iron-molybdenum cofactor biosynthesis protein</fullName>
    </submittedName>
</protein>
<dbReference type="OrthoDB" id="6215304at2"/>
<dbReference type="InterPro" id="IPR036105">
    <property type="entry name" value="DiNase_FeMo-co_biosyn_sf"/>
</dbReference>
<name>E1SUK9_FERBD</name>
<dbReference type="HOGENOM" id="CLU_111580_0_0_6"/>
<evidence type="ECO:0000313" key="3">
    <source>
        <dbReference type="EMBL" id="ADN77316.1"/>
    </source>
</evidence>
<dbReference type="Proteomes" id="UP000006683">
    <property type="component" value="Chromosome"/>
</dbReference>
<reference evidence="3 4" key="1">
    <citation type="journal article" date="2010" name="Stand. Genomic Sci.">
        <title>Complete genome sequence of Ferrimonas balearica type strain (PAT).</title>
        <authorList>
            <person name="Nolan M."/>
            <person name="Sikorski J."/>
            <person name="Davenport K."/>
            <person name="Lucas S."/>
            <person name="Glavina Del Rio T."/>
            <person name="Tice H."/>
            <person name="Cheng J."/>
            <person name="Goodwin L."/>
            <person name="Pitluck S."/>
            <person name="Liolios K."/>
            <person name="Ivanova N."/>
            <person name="Mavromatis K."/>
            <person name="Ovchinnikova G."/>
            <person name="Pati A."/>
            <person name="Chen A."/>
            <person name="Palaniappan K."/>
            <person name="Land M."/>
            <person name="Hauser L."/>
            <person name="Chang Y."/>
            <person name="Jeffries C."/>
            <person name="Tapia R."/>
            <person name="Brettin T."/>
            <person name="Detter J."/>
            <person name="Han C."/>
            <person name="Yasawong M."/>
            <person name="Rohde M."/>
            <person name="Tindall B."/>
            <person name="Goker M."/>
            <person name="Woyke T."/>
            <person name="Bristow J."/>
            <person name="Eisen J."/>
            <person name="Markowitz V."/>
            <person name="Hugenholtz P."/>
            <person name="Kyrpides N."/>
            <person name="Klenk H."/>
            <person name="Lapidus A."/>
        </authorList>
    </citation>
    <scope>NUCLEOTIDE SEQUENCE [LARGE SCALE GENOMIC DNA]</scope>
    <source>
        <strain evidence="4">DSM 9799 / CCM 4581 / KCTC 23876 / PAT</strain>
    </source>
</reference>
<dbReference type="STRING" id="550540.Fbal_3117"/>
<dbReference type="Gene3D" id="3.30.420.130">
    <property type="entry name" value="Dinitrogenase iron-molybdenum cofactor biosynthesis domain"/>
    <property type="match status" value="1"/>
</dbReference>
<dbReference type="eggNOG" id="COG1433">
    <property type="taxonomic scope" value="Bacteria"/>
</dbReference>
<feature type="domain" description="Dinitrogenase iron-molybdenum cofactor biosynthesis" evidence="2">
    <location>
        <begin position="9"/>
        <end position="95"/>
    </location>
</feature>